<comment type="subunit">
    <text evidence="2">Homotetramer.</text>
</comment>
<keyword evidence="2" id="KW-0233">DNA recombination</keyword>
<feature type="compositionally biased region" description="Basic and acidic residues" evidence="4">
    <location>
        <begin position="120"/>
        <end position="134"/>
    </location>
</feature>
<feature type="region of interest" description="Disordered" evidence="4">
    <location>
        <begin position="102"/>
        <end position="168"/>
    </location>
</feature>
<dbReference type="PANTHER" id="PTHR10302:SF0">
    <property type="entry name" value="SINGLE-STRANDED DNA-BINDING PROTEIN, MITOCHONDRIAL"/>
    <property type="match status" value="1"/>
</dbReference>
<dbReference type="SUPFAM" id="SSF50249">
    <property type="entry name" value="Nucleic acid-binding proteins"/>
    <property type="match status" value="1"/>
</dbReference>
<protein>
    <recommendedName>
        <fullName evidence="2 3">Single-stranded DNA-binding protein</fullName>
        <shortName evidence="2">SSB</shortName>
    </recommendedName>
</protein>
<dbReference type="InterPro" id="IPR012340">
    <property type="entry name" value="NA-bd_OB-fold"/>
</dbReference>
<evidence type="ECO:0000313" key="5">
    <source>
        <dbReference type="EMBL" id="KGE87573.1"/>
    </source>
</evidence>
<dbReference type="GO" id="GO:0006260">
    <property type="term" value="P:DNA replication"/>
    <property type="evidence" value="ECO:0007669"/>
    <property type="project" value="UniProtKB-UniRule"/>
</dbReference>
<keyword evidence="1 2" id="KW-0238">DNA-binding</keyword>
<dbReference type="OrthoDB" id="9809878at2"/>
<dbReference type="GO" id="GO:0009295">
    <property type="term" value="C:nucleoid"/>
    <property type="evidence" value="ECO:0007669"/>
    <property type="project" value="TreeGrafter"/>
</dbReference>
<dbReference type="PIRSF" id="PIRSF002070">
    <property type="entry name" value="SSB"/>
    <property type="match status" value="1"/>
</dbReference>
<proteinExistence type="inferred from homology"/>
<dbReference type="GO" id="GO:0006310">
    <property type="term" value="P:DNA recombination"/>
    <property type="evidence" value="ECO:0007669"/>
    <property type="project" value="UniProtKB-UniRule"/>
</dbReference>
<evidence type="ECO:0000256" key="2">
    <source>
        <dbReference type="HAMAP-Rule" id="MF_00984"/>
    </source>
</evidence>
<dbReference type="AlphaFoldDB" id="A0A098S7E1"/>
<dbReference type="PANTHER" id="PTHR10302">
    <property type="entry name" value="SINGLE-STRANDED DNA-BINDING PROTEIN"/>
    <property type="match status" value="1"/>
</dbReference>
<gene>
    <name evidence="5" type="ORF">IX84_13550</name>
</gene>
<comment type="function">
    <text evidence="2">Plays an important role in DNA replication, recombination and repair. Binds to ssDNA and to an array of partner proteins to recruit them to their sites of action during DNA metabolism.</text>
</comment>
<dbReference type="InterPro" id="IPR000424">
    <property type="entry name" value="Primosome_PriB/ssb"/>
</dbReference>
<evidence type="ECO:0000313" key="6">
    <source>
        <dbReference type="Proteomes" id="UP000029736"/>
    </source>
</evidence>
<keyword evidence="6" id="KW-1185">Reference proteome</keyword>
<dbReference type="STRING" id="1524460.IX84_13550"/>
<evidence type="ECO:0000256" key="4">
    <source>
        <dbReference type="SAM" id="MobiDB-lite"/>
    </source>
</evidence>
<dbReference type="EMBL" id="JPOS01000034">
    <property type="protein sequence ID" value="KGE87573.1"/>
    <property type="molecule type" value="Genomic_DNA"/>
</dbReference>
<dbReference type="GO" id="GO:0006281">
    <property type="term" value="P:DNA repair"/>
    <property type="evidence" value="ECO:0007669"/>
    <property type="project" value="UniProtKB-UniRule"/>
</dbReference>
<dbReference type="HAMAP" id="MF_00984">
    <property type="entry name" value="SSB"/>
    <property type="match status" value="1"/>
</dbReference>
<organism evidence="5 6">
    <name type="scientific">Phaeodactylibacter xiamenensis</name>
    <dbReference type="NCBI Taxonomy" id="1524460"/>
    <lineage>
        <taxon>Bacteria</taxon>
        <taxon>Pseudomonadati</taxon>
        <taxon>Bacteroidota</taxon>
        <taxon>Saprospiria</taxon>
        <taxon>Saprospirales</taxon>
        <taxon>Haliscomenobacteraceae</taxon>
        <taxon>Phaeodactylibacter</taxon>
    </lineage>
</organism>
<sequence length="168" mass="18675">MVNRVILIGNLGADPEVRRLENGAVVAKVRLATNETYKDRNGQKQTLTEWHDIVMWRALAERAEKQLKTGAQIYVEGKLTHRTWQDQDGNNRKTTEVVANNFLMVGGKRDNNPGYNEAPPRNEQETDGMQKESNSESVTAQQTSDTPVGNTSNESASGSDTAEDDLPF</sequence>
<accession>A0A098S7E1</accession>
<keyword evidence="2" id="KW-0227">DNA damage</keyword>
<dbReference type="GO" id="GO:0003697">
    <property type="term" value="F:single-stranded DNA binding"/>
    <property type="evidence" value="ECO:0007669"/>
    <property type="project" value="UniProtKB-UniRule"/>
</dbReference>
<reference evidence="5 6" key="1">
    <citation type="journal article" date="2014" name="Int. J. Syst. Evol. Microbiol.">
        <title>Phaeodactylibacter xiamenensis gen. nov., sp. nov., a member of the family Saprospiraceae isolated from the marine alga Phaeodactylum tricornutum.</title>
        <authorList>
            <person name="Chen Z.Jr."/>
            <person name="Lei X."/>
            <person name="Lai Q."/>
            <person name="Li Y."/>
            <person name="Zhang B."/>
            <person name="Zhang J."/>
            <person name="Zhang H."/>
            <person name="Yang L."/>
            <person name="Zheng W."/>
            <person name="Tian Y."/>
            <person name="Yu Z."/>
            <person name="Xu H.Jr."/>
            <person name="Zheng T."/>
        </authorList>
    </citation>
    <scope>NUCLEOTIDE SEQUENCE [LARGE SCALE GENOMIC DNA]</scope>
    <source>
        <strain evidence="5 6">KD52</strain>
    </source>
</reference>
<keyword evidence="2" id="KW-0235">DNA replication</keyword>
<comment type="caution">
    <text evidence="5">The sequence shown here is derived from an EMBL/GenBank/DDBJ whole genome shotgun (WGS) entry which is preliminary data.</text>
</comment>
<name>A0A098S7E1_9BACT</name>
<dbReference type="CDD" id="cd04496">
    <property type="entry name" value="SSB_OBF"/>
    <property type="match status" value="1"/>
</dbReference>
<dbReference type="PROSITE" id="PS50935">
    <property type="entry name" value="SSB"/>
    <property type="match status" value="1"/>
</dbReference>
<feature type="compositionally biased region" description="Polar residues" evidence="4">
    <location>
        <begin position="135"/>
        <end position="160"/>
    </location>
</feature>
<dbReference type="InterPro" id="IPR011344">
    <property type="entry name" value="ssDNA-bd"/>
</dbReference>
<evidence type="ECO:0000256" key="3">
    <source>
        <dbReference type="PIRNR" id="PIRNR002070"/>
    </source>
</evidence>
<dbReference type="Gene3D" id="2.40.50.140">
    <property type="entry name" value="Nucleic acid-binding proteins"/>
    <property type="match status" value="1"/>
</dbReference>
<comment type="caution">
    <text evidence="2">Lacks conserved residue(s) required for the propagation of feature annotation.</text>
</comment>
<keyword evidence="2" id="KW-0234">DNA repair</keyword>
<dbReference type="RefSeq" id="WP_044221250.1">
    <property type="nucleotide sequence ID" value="NZ_JBKAGJ010000020.1"/>
</dbReference>
<feature type="short sequence motif" description="Important for interaction with partner proteins" evidence="2">
    <location>
        <begin position="163"/>
        <end position="168"/>
    </location>
</feature>
<dbReference type="Proteomes" id="UP000029736">
    <property type="component" value="Unassembled WGS sequence"/>
</dbReference>
<evidence type="ECO:0000256" key="1">
    <source>
        <dbReference type="ARBA" id="ARBA00023125"/>
    </source>
</evidence>
<dbReference type="NCBIfam" id="TIGR00621">
    <property type="entry name" value="ssb"/>
    <property type="match status" value="1"/>
</dbReference>
<dbReference type="Pfam" id="PF00436">
    <property type="entry name" value="SSB"/>
    <property type="match status" value="1"/>
</dbReference>